<accession>A0AA38F7I7</accession>
<evidence type="ECO:0000256" key="1">
    <source>
        <dbReference type="SAM" id="MobiDB-lite"/>
    </source>
</evidence>
<reference evidence="2 3" key="1">
    <citation type="journal article" date="2021" name="Nat. Plants">
        <title>The Taxus genome provides insights into paclitaxel biosynthesis.</title>
        <authorList>
            <person name="Xiong X."/>
            <person name="Gou J."/>
            <person name="Liao Q."/>
            <person name="Li Y."/>
            <person name="Zhou Q."/>
            <person name="Bi G."/>
            <person name="Li C."/>
            <person name="Du R."/>
            <person name="Wang X."/>
            <person name="Sun T."/>
            <person name="Guo L."/>
            <person name="Liang H."/>
            <person name="Lu P."/>
            <person name="Wu Y."/>
            <person name="Zhang Z."/>
            <person name="Ro D.K."/>
            <person name="Shang Y."/>
            <person name="Huang S."/>
            <person name="Yan J."/>
        </authorList>
    </citation>
    <scope>NUCLEOTIDE SEQUENCE [LARGE SCALE GENOMIC DNA]</scope>
    <source>
        <strain evidence="2">Ta-2019</strain>
    </source>
</reference>
<name>A0AA38F7I7_TAXCH</name>
<evidence type="ECO:0000313" key="2">
    <source>
        <dbReference type="EMBL" id="KAH9291626.1"/>
    </source>
</evidence>
<sequence length="98" mass="10855">TLREGFEVHMEDVDPEQSVLPHIGKHVRETPSASGESSSHGERRVIGTYLNPPSDRALALGFPKPGRSIDPVETSGRDRSMPRRYNFTFPSSMAAHIL</sequence>
<proteinExistence type="predicted"/>
<dbReference type="EMBL" id="JAHRHJ020003488">
    <property type="protein sequence ID" value="KAH9291626.1"/>
    <property type="molecule type" value="Genomic_DNA"/>
</dbReference>
<protein>
    <submittedName>
        <fullName evidence="2">Uncharacterized protein</fullName>
    </submittedName>
</protein>
<feature type="region of interest" description="Disordered" evidence="1">
    <location>
        <begin position="59"/>
        <end position="84"/>
    </location>
</feature>
<comment type="caution">
    <text evidence="2">The sequence shown here is derived from an EMBL/GenBank/DDBJ whole genome shotgun (WGS) entry which is preliminary data.</text>
</comment>
<feature type="non-terminal residue" evidence="2">
    <location>
        <position position="1"/>
    </location>
</feature>
<dbReference type="AlphaFoldDB" id="A0AA38F7I7"/>
<feature type="non-terminal residue" evidence="2">
    <location>
        <position position="98"/>
    </location>
</feature>
<keyword evidence="3" id="KW-1185">Reference proteome</keyword>
<evidence type="ECO:0000313" key="3">
    <source>
        <dbReference type="Proteomes" id="UP000824469"/>
    </source>
</evidence>
<gene>
    <name evidence="2" type="ORF">KI387_043184</name>
</gene>
<dbReference type="Proteomes" id="UP000824469">
    <property type="component" value="Unassembled WGS sequence"/>
</dbReference>
<organism evidence="2 3">
    <name type="scientific">Taxus chinensis</name>
    <name type="common">Chinese yew</name>
    <name type="synonym">Taxus wallichiana var. chinensis</name>
    <dbReference type="NCBI Taxonomy" id="29808"/>
    <lineage>
        <taxon>Eukaryota</taxon>
        <taxon>Viridiplantae</taxon>
        <taxon>Streptophyta</taxon>
        <taxon>Embryophyta</taxon>
        <taxon>Tracheophyta</taxon>
        <taxon>Spermatophyta</taxon>
        <taxon>Pinopsida</taxon>
        <taxon>Pinidae</taxon>
        <taxon>Conifers II</taxon>
        <taxon>Cupressales</taxon>
        <taxon>Taxaceae</taxon>
        <taxon>Taxus</taxon>
    </lineage>
</organism>